<dbReference type="Proteomes" id="UP000782519">
    <property type="component" value="Unassembled WGS sequence"/>
</dbReference>
<evidence type="ECO:0000313" key="2">
    <source>
        <dbReference type="Proteomes" id="UP000782519"/>
    </source>
</evidence>
<accession>A0A933S2X9</accession>
<name>A0A933S2X9_RHOPL</name>
<proteinExistence type="predicted"/>
<organism evidence="1 2">
    <name type="scientific">Rhodopseudomonas palustris</name>
    <dbReference type="NCBI Taxonomy" id="1076"/>
    <lineage>
        <taxon>Bacteria</taxon>
        <taxon>Pseudomonadati</taxon>
        <taxon>Pseudomonadota</taxon>
        <taxon>Alphaproteobacteria</taxon>
        <taxon>Hyphomicrobiales</taxon>
        <taxon>Nitrobacteraceae</taxon>
        <taxon>Rhodopseudomonas</taxon>
    </lineage>
</organism>
<dbReference type="SUPFAM" id="SSF47240">
    <property type="entry name" value="Ferritin-like"/>
    <property type="match status" value="1"/>
</dbReference>
<sequence length="291" mass="32281">MRSKSLLTNEPKAAVGTMAELYAIAFEQAVTAARRYGKFAVIESTDTLEPVRFIFEALERDALQCAHEISLSCVAELSKLPDVTQLNWAPTDLIPAEELLELACSSLMTPYLVWALAVRHRERGFVFWTYIAAHAERSAVRAAAEDMAREALNGANELRRERRLAWRSERHVHGEQLADGNSDIPLAALLESLLQKDIIEWARALPLVVRRHLLAATGNDVDAPTPGSAQASGTIDARRRAIRRAEQLSSIYLDEADHAGDQDQLELTQKLAARAITRLAYMRTISATLAE</sequence>
<dbReference type="InterPro" id="IPR012347">
    <property type="entry name" value="Ferritin-like"/>
</dbReference>
<protein>
    <submittedName>
        <fullName evidence="1">Uncharacterized protein</fullName>
    </submittedName>
</protein>
<reference evidence="1" key="1">
    <citation type="submission" date="2020-07" db="EMBL/GenBank/DDBJ databases">
        <title>Huge and variable diversity of episymbiotic CPR bacteria and DPANN archaea in groundwater ecosystems.</title>
        <authorList>
            <person name="He C.Y."/>
            <person name="Keren R."/>
            <person name="Whittaker M."/>
            <person name="Farag I.F."/>
            <person name="Doudna J."/>
            <person name="Cate J.H.D."/>
            <person name="Banfield J.F."/>
        </authorList>
    </citation>
    <scope>NUCLEOTIDE SEQUENCE</scope>
    <source>
        <strain evidence="1">NC_groundwater_1818_Pr3_B-0.1um_66_35</strain>
    </source>
</reference>
<dbReference type="AlphaFoldDB" id="A0A933S2X9"/>
<dbReference type="InterPro" id="IPR009078">
    <property type="entry name" value="Ferritin-like_SF"/>
</dbReference>
<dbReference type="EMBL" id="JACRJB010000053">
    <property type="protein sequence ID" value="MBI5131567.1"/>
    <property type="molecule type" value="Genomic_DNA"/>
</dbReference>
<dbReference type="Gene3D" id="1.20.1260.10">
    <property type="match status" value="1"/>
</dbReference>
<comment type="caution">
    <text evidence="1">The sequence shown here is derived from an EMBL/GenBank/DDBJ whole genome shotgun (WGS) entry which is preliminary data.</text>
</comment>
<gene>
    <name evidence="1" type="ORF">HZA66_19180</name>
</gene>
<evidence type="ECO:0000313" key="1">
    <source>
        <dbReference type="EMBL" id="MBI5131567.1"/>
    </source>
</evidence>